<organism evidence="1 2">
    <name type="scientific">Chelatococcus caeni</name>
    <dbReference type="NCBI Taxonomy" id="1348468"/>
    <lineage>
        <taxon>Bacteria</taxon>
        <taxon>Pseudomonadati</taxon>
        <taxon>Pseudomonadota</taxon>
        <taxon>Alphaproteobacteria</taxon>
        <taxon>Hyphomicrobiales</taxon>
        <taxon>Chelatococcaceae</taxon>
        <taxon>Chelatococcus</taxon>
    </lineage>
</organism>
<evidence type="ECO:0000313" key="1">
    <source>
        <dbReference type="EMBL" id="MBB4017863.1"/>
    </source>
</evidence>
<proteinExistence type="predicted"/>
<dbReference type="PANTHER" id="PTHR12526">
    <property type="entry name" value="GLYCOSYLTRANSFERASE"/>
    <property type="match status" value="1"/>
</dbReference>
<name>A0A840BZ73_9HYPH</name>
<dbReference type="RefSeq" id="WP_019401018.1">
    <property type="nucleotide sequence ID" value="NZ_JACIEN010000003.1"/>
</dbReference>
<gene>
    <name evidence="1" type="ORF">GGR16_002897</name>
</gene>
<dbReference type="SUPFAM" id="SSF53756">
    <property type="entry name" value="UDP-Glycosyltransferase/glycogen phosphorylase"/>
    <property type="match status" value="1"/>
</dbReference>
<accession>A0A840BZ73</accession>
<dbReference type="Gene3D" id="3.40.50.2000">
    <property type="entry name" value="Glycogen Phosphorylase B"/>
    <property type="match status" value="1"/>
</dbReference>
<reference evidence="1 2" key="1">
    <citation type="submission" date="2020-08" db="EMBL/GenBank/DDBJ databases">
        <title>Genomic Encyclopedia of Type Strains, Phase IV (KMG-IV): sequencing the most valuable type-strain genomes for metagenomic binning, comparative biology and taxonomic classification.</title>
        <authorList>
            <person name="Goeker M."/>
        </authorList>
    </citation>
    <scope>NUCLEOTIDE SEQUENCE [LARGE SCALE GENOMIC DNA]</scope>
    <source>
        <strain evidence="1 2">DSM 103737</strain>
    </source>
</reference>
<dbReference type="AlphaFoldDB" id="A0A840BZ73"/>
<sequence length="419" mass="44283">MGQAGPRILIVMRRVPTHARVGNTAVLVALAEALRGKGARVDLLVVSARAFGRRPVERIDLPAGSFDRLHCAEALRLGRWVVAARPGPWIGALGAFAGRILRGGRGSPGVWPATLPVTAGEIATVEAELAREPCRAVIADYVFLAPLARLAMAHGARGIVYLHDLMSQRHRRFVEQGRAPDVPAMTLDEEVGLIGGLDAAVAIQEEEARQLAAHPAAPPVLVASMPRRAVRVAQAVADPDRLVFVGSDNPANVDALEWFLGDVWPRLQALRPNVRLDVVGAIGTAFPDLPRGVERHGAVADLAPYLSRAALAIAPQRIGSGLNVKLLDYLAHGLPVVASPLARAGLKEEAAACVLEAADGEAFAAGIEGLLADDGKRAACRAAAFAYIERHHSPEAVYQGLFRVIGLDRRPVPSAVAGD</sequence>
<protein>
    <recommendedName>
        <fullName evidence="3">Glycosyltransferase</fullName>
    </recommendedName>
</protein>
<dbReference type="Pfam" id="PF13692">
    <property type="entry name" value="Glyco_trans_1_4"/>
    <property type="match status" value="1"/>
</dbReference>
<evidence type="ECO:0008006" key="3">
    <source>
        <dbReference type="Google" id="ProtNLM"/>
    </source>
</evidence>
<keyword evidence="2" id="KW-1185">Reference proteome</keyword>
<dbReference type="PANTHER" id="PTHR12526:SF600">
    <property type="entry name" value="GLYCOSYL TRANSFERASE GROUP 1"/>
    <property type="match status" value="1"/>
</dbReference>
<dbReference type="GO" id="GO:0016757">
    <property type="term" value="F:glycosyltransferase activity"/>
    <property type="evidence" value="ECO:0007669"/>
    <property type="project" value="TreeGrafter"/>
</dbReference>
<evidence type="ECO:0000313" key="2">
    <source>
        <dbReference type="Proteomes" id="UP000577362"/>
    </source>
</evidence>
<dbReference type="EMBL" id="JACIEN010000003">
    <property type="protein sequence ID" value="MBB4017863.1"/>
    <property type="molecule type" value="Genomic_DNA"/>
</dbReference>
<comment type="caution">
    <text evidence="1">The sequence shown here is derived from an EMBL/GenBank/DDBJ whole genome shotgun (WGS) entry which is preliminary data.</text>
</comment>
<dbReference type="Proteomes" id="UP000577362">
    <property type="component" value="Unassembled WGS sequence"/>
</dbReference>